<dbReference type="PANTHER" id="PTHR43156:SF14">
    <property type="entry name" value="PHOSPHOSERINE PHOSPHATASE RSBP"/>
    <property type="match status" value="1"/>
</dbReference>
<keyword evidence="5" id="KW-1185">Reference proteome</keyword>
<dbReference type="Pfam" id="PF00072">
    <property type="entry name" value="Response_reg"/>
    <property type="match status" value="1"/>
</dbReference>
<dbReference type="Proteomes" id="UP000476064">
    <property type="component" value="Chromosome"/>
</dbReference>
<dbReference type="InterPro" id="IPR036457">
    <property type="entry name" value="PPM-type-like_dom_sf"/>
</dbReference>
<evidence type="ECO:0000256" key="2">
    <source>
        <dbReference type="PROSITE-ProRule" id="PRU00169"/>
    </source>
</evidence>
<evidence type="ECO:0000313" key="5">
    <source>
        <dbReference type="Proteomes" id="UP000476064"/>
    </source>
</evidence>
<dbReference type="InterPro" id="IPR011006">
    <property type="entry name" value="CheY-like_superfamily"/>
</dbReference>
<keyword evidence="2" id="KW-0597">Phosphoprotein</keyword>
<feature type="domain" description="Response regulatory" evidence="3">
    <location>
        <begin position="2"/>
        <end position="137"/>
    </location>
</feature>
<dbReference type="SMART" id="SM00331">
    <property type="entry name" value="PP2C_SIG"/>
    <property type="match status" value="1"/>
</dbReference>
<name>A0A6C0G7N4_9BACL</name>
<dbReference type="PANTHER" id="PTHR43156">
    <property type="entry name" value="STAGE II SPORULATION PROTEIN E-RELATED"/>
    <property type="match status" value="1"/>
</dbReference>
<dbReference type="EMBL" id="CP048209">
    <property type="protein sequence ID" value="QHT63761.1"/>
    <property type="molecule type" value="Genomic_DNA"/>
</dbReference>
<dbReference type="KEGG" id="plyc:GXP70_06000"/>
<dbReference type="InterPro" id="IPR001789">
    <property type="entry name" value="Sig_transdc_resp-reg_receiver"/>
</dbReference>
<dbReference type="InterPro" id="IPR001932">
    <property type="entry name" value="PPM-type_phosphatase-like_dom"/>
</dbReference>
<keyword evidence="1" id="KW-0378">Hydrolase</keyword>
<proteinExistence type="predicted"/>
<dbReference type="AlphaFoldDB" id="A0A6C0G7N4"/>
<organism evidence="4 5">
    <name type="scientific">Paenibacillus lycopersici</name>
    <dbReference type="NCBI Taxonomy" id="2704462"/>
    <lineage>
        <taxon>Bacteria</taxon>
        <taxon>Bacillati</taxon>
        <taxon>Bacillota</taxon>
        <taxon>Bacilli</taxon>
        <taxon>Bacillales</taxon>
        <taxon>Paenibacillaceae</taxon>
        <taxon>Paenibacillus</taxon>
    </lineage>
</organism>
<dbReference type="Gene3D" id="3.40.50.2300">
    <property type="match status" value="1"/>
</dbReference>
<dbReference type="InterPro" id="IPR052016">
    <property type="entry name" value="Bact_Sigma-Reg"/>
</dbReference>
<accession>A0A6C0G7N4</accession>
<dbReference type="Gene3D" id="3.60.40.10">
    <property type="entry name" value="PPM-type phosphatase domain"/>
    <property type="match status" value="1"/>
</dbReference>
<reference evidence="4 5" key="1">
    <citation type="submission" date="2020-01" db="EMBL/GenBank/DDBJ databases">
        <title>Paenibacillus sp. nov., isolated from tomato rhizosphere.</title>
        <authorList>
            <person name="Weon H.-Y."/>
            <person name="Lee S.A."/>
        </authorList>
    </citation>
    <scope>NUCLEOTIDE SEQUENCE [LARGE SCALE GENOMIC DNA]</scope>
    <source>
        <strain evidence="4 5">12200R-189</strain>
    </source>
</reference>
<dbReference type="Pfam" id="PF07228">
    <property type="entry name" value="SpoIIE"/>
    <property type="match status" value="1"/>
</dbReference>
<dbReference type="PROSITE" id="PS50110">
    <property type="entry name" value="RESPONSE_REGULATORY"/>
    <property type="match status" value="1"/>
</dbReference>
<evidence type="ECO:0000259" key="3">
    <source>
        <dbReference type="PROSITE" id="PS50110"/>
    </source>
</evidence>
<dbReference type="SMART" id="SM00448">
    <property type="entry name" value="REC"/>
    <property type="match status" value="1"/>
</dbReference>
<dbReference type="GO" id="GO:0000160">
    <property type="term" value="P:phosphorelay signal transduction system"/>
    <property type="evidence" value="ECO:0007669"/>
    <property type="project" value="InterPro"/>
</dbReference>
<feature type="modified residue" description="4-aspartylphosphate" evidence="2">
    <location>
        <position position="70"/>
    </location>
</feature>
<evidence type="ECO:0000256" key="1">
    <source>
        <dbReference type="ARBA" id="ARBA00022801"/>
    </source>
</evidence>
<dbReference type="SUPFAM" id="SSF52172">
    <property type="entry name" value="CheY-like"/>
    <property type="match status" value="1"/>
</dbReference>
<evidence type="ECO:0000313" key="4">
    <source>
        <dbReference type="EMBL" id="QHT63761.1"/>
    </source>
</evidence>
<sequence length="393" mass="43405">MRIAVVDDNPMNITVVKEILKRAGYSDMLTASSGVELFALLGLRADGSEPEDAKVAGGGDSHGIDLILLDMMMPGVDGITACRHIQQSPRLRNIPIIMVTAIGDSKKLAESLDAGAIDYVTKPINRIELLARIRVALRLKEQKDWHKERDRRMNEELLLAREVQYAALPQPVDDEGIAIDAIYRPSEELSGDLYAWHRIDDNRYGIAVIDAMGHGISSSLASMFIASVLKEAMTKQVEPKRVVKELNRRSQQLQFADQLIQYYFTGLYMVVDLNKGVLEYVNAGHPPGLLIRGDGQVESFALGGAAIGLFSEIATEKHALAIRPGDRILLFTDGMYDLVGSDYEEDREASLTELLRPFDGRTPVKAIEEALFGGELREGAEADDRCIVIVDIK</sequence>
<dbReference type="GO" id="GO:0016791">
    <property type="term" value="F:phosphatase activity"/>
    <property type="evidence" value="ECO:0007669"/>
    <property type="project" value="TreeGrafter"/>
</dbReference>
<gene>
    <name evidence="4" type="ORF">GXP70_06000</name>
</gene>
<dbReference type="SUPFAM" id="SSF81606">
    <property type="entry name" value="PP2C-like"/>
    <property type="match status" value="1"/>
</dbReference>
<protein>
    <submittedName>
        <fullName evidence="4">Fused response regulator/phosphatase</fullName>
    </submittedName>
</protein>